<feature type="transmembrane region" description="Helical" evidence="1">
    <location>
        <begin position="110"/>
        <end position="131"/>
    </location>
</feature>
<evidence type="ECO:0000313" key="3">
    <source>
        <dbReference type="Proteomes" id="UP000069935"/>
    </source>
</evidence>
<evidence type="ECO:0000313" key="2">
    <source>
        <dbReference type="EMBL" id="ALG75526.1"/>
    </source>
</evidence>
<name>A0AAC8W5L4_9PROT</name>
<accession>A0AAC8W5L4</accession>
<evidence type="ECO:0000256" key="1">
    <source>
        <dbReference type="SAM" id="Phobius"/>
    </source>
</evidence>
<dbReference type="Pfam" id="PF14362">
    <property type="entry name" value="DUF4407"/>
    <property type="match status" value="1"/>
</dbReference>
<proteinExistence type="predicted"/>
<dbReference type="KEGG" id="ati:AL072_31705"/>
<feature type="transmembrane region" description="Helical" evidence="1">
    <location>
        <begin position="151"/>
        <end position="171"/>
    </location>
</feature>
<keyword evidence="1" id="KW-0812">Transmembrane</keyword>
<feature type="transmembrane region" description="Helical" evidence="1">
    <location>
        <begin position="29"/>
        <end position="54"/>
    </location>
</feature>
<reference evidence="2 3" key="2">
    <citation type="journal article" date="2016" name="Genome Announc.">
        <title>Complete Genome Sequence of a Strain of Azospirillum thiophilum Isolated from a Sulfide Spring.</title>
        <authorList>
            <person name="Fomenkov A."/>
            <person name="Vincze T."/>
            <person name="Grabovich M."/>
            <person name="Anton B.P."/>
            <person name="Dubinina G."/>
            <person name="Orlova M."/>
            <person name="Belousova E."/>
            <person name="Roberts R.J."/>
        </authorList>
    </citation>
    <scope>NUCLEOTIDE SEQUENCE [LARGE SCALE GENOMIC DNA]</scope>
    <source>
        <strain evidence="2 3">BV-S</strain>
    </source>
</reference>
<dbReference type="InterPro" id="IPR025519">
    <property type="entry name" value="DUF4407"/>
</dbReference>
<keyword evidence="1" id="KW-0472">Membrane</keyword>
<keyword evidence="3" id="KW-1185">Reference proteome</keyword>
<gene>
    <name evidence="2" type="ORF">AL072_31705</name>
</gene>
<keyword evidence="1" id="KW-1133">Transmembrane helix</keyword>
<dbReference type="EMBL" id="CP012407">
    <property type="protein sequence ID" value="ALG75526.1"/>
    <property type="molecule type" value="Genomic_DNA"/>
</dbReference>
<reference evidence="3" key="1">
    <citation type="submission" date="2015-08" db="EMBL/GenBank/DDBJ databases">
        <title>Complete Genome Sequence of Azospirillum thiophilum BV-S.</title>
        <authorList>
            <person name="Fomenkov A."/>
            <person name="Vincze T."/>
            <person name="Grabovich M."/>
            <person name="Dubinina G."/>
            <person name="Orlova M."/>
            <person name="Belousova E."/>
            <person name="Roberts R.J."/>
        </authorList>
    </citation>
    <scope>NUCLEOTIDE SEQUENCE [LARGE SCALE GENOMIC DNA]</scope>
    <source>
        <strain evidence="3">BV-S</strain>
    </source>
</reference>
<sequence>MKFVSELFRELRLLVEQITTLQGGSVSGILAGLLLMVIALALLTVVIAFLRLLFTKIGLKARFKHHDPFEGISFPYAVKGSPLMRAILLLSGTRYEIYLMSPTGDRTRRLLLSIALLFAFLYMFFSYFAFLSVSIQGELFKDGNFLEALPFLIAALFIAMVMVLIDASIIVGSNPDGVQNGQAGAVVPLKAAFLRVAFAMAMGYFASSIVVVYVFRAEAVAAALDNDSRLQRFDNDANRFKSTLDTKAAELAAINGRIKTLEDDERCLSQVLDVERTGFLNGKRAVKGQVICGGYAFTGSPGVGSKYRSMEADRNTVRASIAGEKISRDKIIKSIDETEKLIKPSLDQKNGYISSVKSNFMMLHNALIKRAQQDPLGIGSYFAFMTLLFMMIEMAPLIMKFHVKSRDYDELCKVNETQYRDFFEAKSHLNQPRQEAPSTGGKVSLPDLLGTVFHKLVELFGVASELFQKLLGMAKRLF</sequence>
<organism evidence="2 3">
    <name type="scientific">Azospirillum thiophilum</name>
    <dbReference type="NCBI Taxonomy" id="528244"/>
    <lineage>
        <taxon>Bacteria</taxon>
        <taxon>Pseudomonadati</taxon>
        <taxon>Pseudomonadota</taxon>
        <taxon>Alphaproteobacteria</taxon>
        <taxon>Rhodospirillales</taxon>
        <taxon>Azospirillaceae</taxon>
        <taxon>Azospirillum</taxon>
    </lineage>
</organism>
<protein>
    <recommendedName>
        <fullName evidence="4">DUF4407 domain-containing protein</fullName>
    </recommendedName>
</protein>
<dbReference type="AlphaFoldDB" id="A0AAC8W5L4"/>
<evidence type="ECO:0008006" key="4">
    <source>
        <dbReference type="Google" id="ProtNLM"/>
    </source>
</evidence>
<feature type="transmembrane region" description="Helical" evidence="1">
    <location>
        <begin position="192"/>
        <end position="215"/>
    </location>
</feature>
<feature type="transmembrane region" description="Helical" evidence="1">
    <location>
        <begin position="378"/>
        <end position="398"/>
    </location>
</feature>
<dbReference type="Proteomes" id="UP000069935">
    <property type="component" value="Chromosome 7"/>
</dbReference>